<dbReference type="SUPFAM" id="SSF56112">
    <property type="entry name" value="Protein kinase-like (PK-like)"/>
    <property type="match status" value="1"/>
</dbReference>
<feature type="compositionally biased region" description="Basic and acidic residues" evidence="5">
    <location>
        <begin position="1"/>
        <end position="15"/>
    </location>
</feature>
<proteinExistence type="predicted"/>
<accession>A0AAF0EDZ4</accession>
<evidence type="ECO:0000256" key="1">
    <source>
        <dbReference type="ARBA" id="ARBA00012513"/>
    </source>
</evidence>
<dbReference type="InterPro" id="IPR000719">
    <property type="entry name" value="Prot_kinase_dom"/>
</dbReference>
<dbReference type="FunFam" id="1.10.510.10:FF:000421">
    <property type="entry name" value="Serine/threonine-protein kinase PAK 6"/>
    <property type="match status" value="1"/>
</dbReference>
<sequence>MTERRSSPRWDERGRMPVPFPRPGASAPWNEYNILRRLGRGSFGQVYEALHTPTSQVVAVKQIALEATSDATGDGTNTQDLLEIQREITSLAQCQDCERVTRYYGSFVKKYTLWVVMELMDGGSCLSLLQHGGALPDPAIAVVCRELVLGLDYLHAQGIIHRDIKSANVLLTRQGQVKLADFGVAAQLLHRGSRRNTLVGSPYWMAPEVIKQSHYDARADIWSLGITAIELATGHPPLSEYHPMRAMFLIPKATPPRIEAGHDLGLVRFVDRCLAKHAGDRATARQLCTDAWIEGAGSLKVLQQIIEERGAPAGATVNLSLQDKSSILDTSTFSEWQFDATPETLALPPAEETATSRAPARSPDMGDVHTPASSAITAPFHLGPTPAEPAKTVRGPGLDTADLDIPSTPRSPRRVASPTKTSGRASHSPVRLMAEQRTIHAQSRIQLALEQLAFQAGQEPDEASTLRPLVHQLHALLSQLGRQRPEYLEQLVDMLADGEARDSSLPRMPAAHSRLASLLYERWLEGLRGRWDVLDK</sequence>
<dbReference type="InterPro" id="IPR008271">
    <property type="entry name" value="Ser/Thr_kinase_AS"/>
</dbReference>
<evidence type="ECO:0000256" key="4">
    <source>
        <dbReference type="PROSITE-ProRule" id="PRU10141"/>
    </source>
</evidence>
<organism evidence="7 8">
    <name type="scientific">Malassezia equina</name>
    <dbReference type="NCBI Taxonomy" id="1381935"/>
    <lineage>
        <taxon>Eukaryota</taxon>
        <taxon>Fungi</taxon>
        <taxon>Dikarya</taxon>
        <taxon>Basidiomycota</taxon>
        <taxon>Ustilaginomycotina</taxon>
        <taxon>Malasseziomycetes</taxon>
        <taxon>Malasseziales</taxon>
        <taxon>Malasseziaceae</taxon>
        <taxon>Malassezia</taxon>
    </lineage>
</organism>
<keyword evidence="2 4" id="KW-0547">Nucleotide-binding</keyword>
<evidence type="ECO:0000256" key="2">
    <source>
        <dbReference type="ARBA" id="ARBA00022741"/>
    </source>
</evidence>
<dbReference type="InterPro" id="IPR017441">
    <property type="entry name" value="Protein_kinase_ATP_BS"/>
</dbReference>
<dbReference type="Gene3D" id="1.10.510.10">
    <property type="entry name" value="Transferase(Phosphotransferase) domain 1"/>
    <property type="match status" value="1"/>
</dbReference>
<feature type="region of interest" description="Disordered" evidence="5">
    <location>
        <begin position="1"/>
        <end position="22"/>
    </location>
</feature>
<dbReference type="EC" id="2.7.11.1" evidence="1"/>
<name>A0AAF0EDZ4_9BASI</name>
<dbReference type="PROSITE" id="PS00107">
    <property type="entry name" value="PROTEIN_KINASE_ATP"/>
    <property type="match status" value="1"/>
</dbReference>
<feature type="region of interest" description="Disordered" evidence="5">
    <location>
        <begin position="342"/>
        <end position="430"/>
    </location>
</feature>
<dbReference type="EMBL" id="CP119901">
    <property type="protein sequence ID" value="WFD22698.1"/>
    <property type="molecule type" value="Genomic_DNA"/>
</dbReference>
<dbReference type="Pfam" id="PF00069">
    <property type="entry name" value="Pkinase"/>
    <property type="match status" value="1"/>
</dbReference>
<dbReference type="InterPro" id="IPR011009">
    <property type="entry name" value="Kinase-like_dom_sf"/>
</dbReference>
<dbReference type="InterPro" id="IPR050629">
    <property type="entry name" value="STE20/SPS1-PAK"/>
</dbReference>
<evidence type="ECO:0000313" key="7">
    <source>
        <dbReference type="EMBL" id="WFD22698.1"/>
    </source>
</evidence>
<evidence type="ECO:0000313" key="8">
    <source>
        <dbReference type="Proteomes" id="UP001214415"/>
    </source>
</evidence>
<evidence type="ECO:0000259" key="6">
    <source>
        <dbReference type="PROSITE" id="PS50011"/>
    </source>
</evidence>
<dbReference type="Proteomes" id="UP001214415">
    <property type="component" value="Chromosome 2"/>
</dbReference>
<evidence type="ECO:0000256" key="3">
    <source>
        <dbReference type="ARBA" id="ARBA00022840"/>
    </source>
</evidence>
<dbReference type="PROSITE" id="PS50011">
    <property type="entry name" value="PROTEIN_KINASE_DOM"/>
    <property type="match status" value="1"/>
</dbReference>
<dbReference type="GO" id="GO:0004674">
    <property type="term" value="F:protein serine/threonine kinase activity"/>
    <property type="evidence" value="ECO:0007669"/>
    <property type="project" value="UniProtKB-EC"/>
</dbReference>
<dbReference type="SMART" id="SM00220">
    <property type="entry name" value="S_TKc"/>
    <property type="match status" value="1"/>
</dbReference>
<feature type="domain" description="Protein kinase" evidence="6">
    <location>
        <begin position="32"/>
        <end position="293"/>
    </location>
</feature>
<dbReference type="GO" id="GO:0005524">
    <property type="term" value="F:ATP binding"/>
    <property type="evidence" value="ECO:0007669"/>
    <property type="project" value="UniProtKB-UniRule"/>
</dbReference>
<feature type="binding site" evidence="4">
    <location>
        <position position="61"/>
    </location>
    <ligand>
        <name>ATP</name>
        <dbReference type="ChEBI" id="CHEBI:30616"/>
    </ligand>
</feature>
<dbReference type="GO" id="GO:0005737">
    <property type="term" value="C:cytoplasm"/>
    <property type="evidence" value="ECO:0007669"/>
    <property type="project" value="TreeGrafter"/>
</dbReference>
<dbReference type="AlphaFoldDB" id="A0AAF0EDZ4"/>
<keyword evidence="3 4" id="KW-0067">ATP-binding</keyword>
<reference evidence="7" key="1">
    <citation type="submission" date="2023-03" db="EMBL/GenBank/DDBJ databases">
        <title>Mating type loci evolution in Malassezia.</title>
        <authorList>
            <person name="Coelho M.A."/>
        </authorList>
    </citation>
    <scope>NUCLEOTIDE SEQUENCE</scope>
    <source>
        <strain evidence="7">CBS 12830</strain>
    </source>
</reference>
<evidence type="ECO:0000256" key="5">
    <source>
        <dbReference type="SAM" id="MobiDB-lite"/>
    </source>
</evidence>
<dbReference type="PANTHER" id="PTHR48012:SF27">
    <property type="entry name" value="SERINE_THREONINE-PROTEIN KINASE SID1"/>
    <property type="match status" value="1"/>
</dbReference>
<protein>
    <recommendedName>
        <fullName evidence="1">non-specific serine/threonine protein kinase</fullName>
        <ecNumber evidence="1">2.7.11.1</ecNumber>
    </recommendedName>
</protein>
<gene>
    <name evidence="7" type="ORF">MEQU1_001373</name>
</gene>
<dbReference type="PANTHER" id="PTHR48012">
    <property type="entry name" value="STERILE20-LIKE KINASE, ISOFORM B-RELATED"/>
    <property type="match status" value="1"/>
</dbReference>
<dbReference type="PROSITE" id="PS00108">
    <property type="entry name" value="PROTEIN_KINASE_ST"/>
    <property type="match status" value="1"/>
</dbReference>
<keyword evidence="8" id="KW-1185">Reference proteome</keyword>